<evidence type="ECO:0000313" key="1">
    <source>
        <dbReference type="EMBL" id="NDW06479.1"/>
    </source>
</evidence>
<dbReference type="RefSeq" id="WP_163464977.1">
    <property type="nucleotide sequence ID" value="NZ_JAAAMG010000017.1"/>
</dbReference>
<organism evidence="1 2">
    <name type="scientific">Jiella pacifica</name>
    <dbReference type="NCBI Taxonomy" id="2696469"/>
    <lineage>
        <taxon>Bacteria</taxon>
        <taxon>Pseudomonadati</taxon>
        <taxon>Pseudomonadota</taxon>
        <taxon>Alphaproteobacteria</taxon>
        <taxon>Hyphomicrobiales</taxon>
        <taxon>Aurantimonadaceae</taxon>
        <taxon>Jiella</taxon>
    </lineage>
</organism>
<comment type="caution">
    <text evidence="1">The sequence shown here is derived from an EMBL/GenBank/DDBJ whole genome shotgun (WGS) entry which is preliminary data.</text>
</comment>
<dbReference type="EMBL" id="JAAAMG010000017">
    <property type="protein sequence ID" value="NDW06479.1"/>
    <property type="molecule type" value="Genomic_DNA"/>
</dbReference>
<name>A0A6N9T9V2_9HYPH</name>
<keyword evidence="2" id="KW-1185">Reference proteome</keyword>
<reference evidence="1 2" key="1">
    <citation type="submission" date="2020-01" db="EMBL/GenBank/DDBJ databases">
        <title>Jiella pacifica sp. nov.</title>
        <authorList>
            <person name="Xue Z."/>
            <person name="Zhu S."/>
            <person name="Chen J."/>
            <person name="Yang J."/>
        </authorList>
    </citation>
    <scope>NUCLEOTIDE SEQUENCE [LARGE SCALE GENOMIC DNA]</scope>
    <source>
        <strain evidence="1 2">40Bstr34</strain>
    </source>
</reference>
<gene>
    <name evidence="1" type="ORF">GTK09_18830</name>
</gene>
<protein>
    <submittedName>
        <fullName evidence="1">Uncharacterized protein</fullName>
    </submittedName>
</protein>
<accession>A0A6N9T9V2</accession>
<dbReference type="Proteomes" id="UP000469011">
    <property type="component" value="Unassembled WGS sequence"/>
</dbReference>
<sequence>MPDFEHVEDVIEWLQPMGYAAFWEETRPYRLTLQDRASCDAQIARGDVPEALVLRGLKTLARVELTRKLGLERRIWHPPGAPH</sequence>
<evidence type="ECO:0000313" key="2">
    <source>
        <dbReference type="Proteomes" id="UP000469011"/>
    </source>
</evidence>
<proteinExistence type="predicted"/>
<dbReference type="AlphaFoldDB" id="A0A6N9T9V2"/>